<dbReference type="InterPro" id="IPR026444">
    <property type="entry name" value="Secre_tail"/>
</dbReference>
<organism evidence="4 5">
    <name type="scientific">Eiseniibacteriota bacterium</name>
    <dbReference type="NCBI Taxonomy" id="2212470"/>
    <lineage>
        <taxon>Bacteria</taxon>
        <taxon>Candidatus Eiseniibacteriota</taxon>
    </lineage>
</organism>
<dbReference type="InterPro" id="IPR000998">
    <property type="entry name" value="MAM_dom"/>
</dbReference>
<sequence>MRSATPLALLFLVVSTLPALAAELSTLVSTDGAATDIQLVSADAHGISLEYTFRDLSLEQTTLGGESFQSIEISGGGLIGDVGSPALPTFGRFVAVPEHSGVSVRITRLEEEEIPNVRLAPMQPDEPGEFAIDLASYSRDEFDSVEDAVVGEPALLRDLRVVGLSVQPVHYNPARQLLRVVRKMRVDVEFTGEDLRNVPSHEGRPIPPSFDQLYGNLVLNYQGPTAGESVTPGSYLVICPNDDGVISRLQPLLEWRQRIGYPTVLVTTAETGTSRNSIKSYIQSAYDNWPVPPEFVVLAGDADGSYPVATWFETLSGYGGEGDHPYTMLEGDDILADVHIGRLSYGNYSDLELIVEKVLSYEETPSLTDPSWFGRACLVGDPSSSGQSTITANQWVKERLLDLNYASIDTVWTEPFVSQMTVDLNRGDSIFSYRGYYGMSGWPNGLSEALNNGYKMPFAVVITCDTGSFSGGTARSEGLLRAGTVGDPGGAVAAIGTSTIGTHTRYNNCMHYGIFRGLLVEGMHRTGVALTRGKLEVYLNYNLVEPDKAEIWAHWNNLMGDPAIDIYNAYPAPLTVTHPTEINYGANTMTVEVNAGPSHLEGAMVCAWKDGQTHSVGYTDANGRVELPLSNSSGGELLLTVTNHDKHAYTATIGVVSSSVYVGYVESTIDDDSSGTSLGNGDGLANPGETIELPVRLRNYGLSMASGVTAQLTSDDPYVTILDDTESYGDMGGATTAWSPDDFDFAIDPQCPHDHVIRLHLDVSSGTDVWRSLIEVPVIAPALQVEATTVYDSGNGRLDPGETAGLSVRLRNHGGATALGVTATLTSSTPFLTVQDANGTMGDIAAGGSGDNVLDRFTVTADPSTYQGYVAAFSLSLTYSNGIEDVLEFSVQVGTKSSTDPVGPDLYGYYAFDDTDVNYPDAPTYDWIEIDNTLGGAGQKITLGDFGTFQDRSTVIDLPFEFQYYGQRYTRATICSNGWLAMGNTYLTSYRNWTIPAAGGPDAMIAPFWDDLVETTGGGVFQWYDAAEHRWIVEWSEMRSEYNGASETFQAILYDPAYHPTATGDGAIRFQYLTVNLTDPVDGYATVGIENHDQNDGVLYTYFGRYSAGAAPLTAGRAITFLPINTGPLGTLSGTVVNTSYGNAPIEGAEVVVVEPARVFVTAADGSYSGLLSAGTYTVVAQFEGFEPDTTHGVVIAEGEAFELDFALTDISGPAISTTAYSSTDDTVGPYPIPVTIVEPSGLDEARLYYRANGGAFSPLELVSQGGNDYVAEIPGQGYTTLVDYYVSARDGVGYESFDPEGAPTELYSFYVAPMVDLLDDDFEADNGWTVGDVDDDANTGIWERVDPVGTTEDIYPVQPEDDHTADPGTLCFITGNGNPGDTSGSNDVDGGKTTLLSPVFDMEHDLTATVEYWYWYSNHRGNEPGVDAWVVEVTNDGSTWTTLQNTTQNTAEAWAYVSFQLDEFIELTDHVQFRFIASDYGGGSLVEAGVDDFVLRSMNVDISGIEPEFLPIDVGLGLIRPNPANPRTRISYRLDTTSDVHLQVYDVSGRLVRTLVNGVSEPGVHEVEWNGLSDDAHKVASGIYFLRFQTPERVQVRQISLLR</sequence>
<dbReference type="InterPro" id="IPR029031">
    <property type="entry name" value="Gingipain_N_sf"/>
</dbReference>
<feature type="chain" id="PRO_5037408081" evidence="2">
    <location>
        <begin position="22"/>
        <end position="1604"/>
    </location>
</feature>
<feature type="signal peptide" evidence="2">
    <location>
        <begin position="1"/>
        <end position="21"/>
    </location>
</feature>
<protein>
    <submittedName>
        <fullName evidence="4">Carboxypeptidase regulatory-like domain-containing protein</fullName>
    </submittedName>
</protein>
<keyword evidence="4" id="KW-0645">Protease</keyword>
<dbReference type="InterPro" id="IPR029030">
    <property type="entry name" value="Caspase-like_dom_sf"/>
</dbReference>
<dbReference type="GO" id="GO:0004180">
    <property type="term" value="F:carboxypeptidase activity"/>
    <property type="evidence" value="ECO:0007669"/>
    <property type="project" value="UniProtKB-KW"/>
</dbReference>
<dbReference type="SUPFAM" id="SSF49899">
    <property type="entry name" value="Concanavalin A-like lectins/glucanases"/>
    <property type="match status" value="1"/>
</dbReference>
<evidence type="ECO:0000313" key="5">
    <source>
        <dbReference type="Proteomes" id="UP000739538"/>
    </source>
</evidence>
<gene>
    <name evidence="4" type="ORF">KDA27_24460</name>
</gene>
<dbReference type="InterPro" id="IPR013320">
    <property type="entry name" value="ConA-like_dom_sf"/>
</dbReference>
<keyword evidence="4" id="KW-0378">Hydrolase</keyword>
<dbReference type="Gene3D" id="2.60.40.10">
    <property type="entry name" value="Immunoglobulins"/>
    <property type="match status" value="1"/>
</dbReference>
<feature type="domain" description="MAM" evidence="3">
    <location>
        <begin position="1319"/>
        <end position="1503"/>
    </location>
</feature>
<dbReference type="Pfam" id="PF13620">
    <property type="entry name" value="CarboxypepD_reg"/>
    <property type="match status" value="1"/>
</dbReference>
<evidence type="ECO:0000259" key="3">
    <source>
        <dbReference type="PROSITE" id="PS50060"/>
    </source>
</evidence>
<reference evidence="4" key="2">
    <citation type="journal article" date="2021" name="Microbiome">
        <title>Successional dynamics and alternative stable states in a saline activated sludge microbial community over 9 years.</title>
        <authorList>
            <person name="Wang Y."/>
            <person name="Ye J."/>
            <person name="Ju F."/>
            <person name="Liu L."/>
            <person name="Boyd J.A."/>
            <person name="Deng Y."/>
            <person name="Parks D.H."/>
            <person name="Jiang X."/>
            <person name="Yin X."/>
            <person name="Woodcroft B.J."/>
            <person name="Tyson G.W."/>
            <person name="Hugenholtz P."/>
            <person name="Polz M.F."/>
            <person name="Zhang T."/>
        </authorList>
    </citation>
    <scope>NUCLEOTIDE SEQUENCE</scope>
    <source>
        <strain evidence="4">HKST-UBA02</strain>
    </source>
</reference>
<dbReference type="InterPro" id="IPR013784">
    <property type="entry name" value="Carb-bd-like_fold"/>
</dbReference>
<keyword evidence="4" id="KW-0121">Carboxypeptidase</keyword>
<dbReference type="InterPro" id="IPR013783">
    <property type="entry name" value="Ig-like_fold"/>
</dbReference>
<dbReference type="Gene3D" id="2.60.120.200">
    <property type="match status" value="1"/>
</dbReference>
<dbReference type="Gene3D" id="2.60.40.1120">
    <property type="entry name" value="Carboxypeptidase-like, regulatory domain"/>
    <property type="match status" value="1"/>
</dbReference>
<keyword evidence="1 2" id="KW-0732">Signal</keyword>
<reference evidence="4" key="1">
    <citation type="submission" date="2020-04" db="EMBL/GenBank/DDBJ databases">
        <authorList>
            <person name="Zhang T."/>
        </authorList>
    </citation>
    <scope>NUCLEOTIDE SEQUENCE</scope>
    <source>
        <strain evidence="4">HKST-UBA02</strain>
    </source>
</reference>
<dbReference type="InterPro" id="IPR012600">
    <property type="entry name" value="Propeptide_C25"/>
</dbReference>
<dbReference type="Gene3D" id="3.40.50.1460">
    <property type="match status" value="1"/>
</dbReference>
<dbReference type="InterPro" id="IPR001769">
    <property type="entry name" value="Gingipain"/>
</dbReference>
<comment type="caution">
    <text evidence="4">The sequence shown here is derived from an EMBL/GenBank/DDBJ whole genome shotgun (WGS) entry which is preliminary data.</text>
</comment>
<dbReference type="NCBIfam" id="TIGR04183">
    <property type="entry name" value="Por_Secre_tail"/>
    <property type="match status" value="1"/>
</dbReference>
<dbReference type="GO" id="GO:0030246">
    <property type="term" value="F:carbohydrate binding"/>
    <property type="evidence" value="ECO:0007669"/>
    <property type="project" value="InterPro"/>
</dbReference>
<dbReference type="InterPro" id="IPR025965">
    <property type="entry name" value="FlgD/Vpr_Ig-like"/>
</dbReference>
<dbReference type="Pfam" id="PF08126">
    <property type="entry name" value="Propeptide_C25"/>
    <property type="match status" value="1"/>
</dbReference>
<dbReference type="SUPFAM" id="SSF49452">
    <property type="entry name" value="Starch-binding domain-like"/>
    <property type="match status" value="1"/>
</dbReference>
<proteinExistence type="predicted"/>
<dbReference type="Pfam" id="PF01364">
    <property type="entry name" value="Peptidase_C25"/>
    <property type="match status" value="1"/>
</dbReference>
<dbReference type="InterPro" id="IPR038490">
    <property type="entry name" value="Gingipain_propep_sf"/>
</dbReference>
<evidence type="ECO:0000256" key="1">
    <source>
        <dbReference type="ARBA" id="ARBA00022729"/>
    </source>
</evidence>
<dbReference type="Gene3D" id="2.60.40.4070">
    <property type="match status" value="1"/>
</dbReference>
<dbReference type="Proteomes" id="UP000739538">
    <property type="component" value="Unassembled WGS sequence"/>
</dbReference>
<dbReference type="SUPFAM" id="SSF52129">
    <property type="entry name" value="Caspase-like"/>
    <property type="match status" value="1"/>
</dbReference>
<name>A0A956NI29_UNCEI</name>
<dbReference type="PROSITE" id="PS50060">
    <property type="entry name" value="MAM_2"/>
    <property type="match status" value="1"/>
</dbReference>
<evidence type="ECO:0000313" key="4">
    <source>
        <dbReference type="EMBL" id="MCA9758971.1"/>
    </source>
</evidence>
<dbReference type="GO" id="GO:0006508">
    <property type="term" value="P:proteolysis"/>
    <property type="evidence" value="ECO:0007669"/>
    <property type="project" value="InterPro"/>
</dbReference>
<dbReference type="Pfam" id="PF13860">
    <property type="entry name" value="FlgD_ig"/>
    <property type="match status" value="1"/>
</dbReference>
<evidence type="ECO:0000256" key="2">
    <source>
        <dbReference type="SAM" id="SignalP"/>
    </source>
</evidence>
<accession>A0A956NI29</accession>
<dbReference type="GO" id="GO:0004197">
    <property type="term" value="F:cysteine-type endopeptidase activity"/>
    <property type="evidence" value="ECO:0007669"/>
    <property type="project" value="InterPro"/>
</dbReference>
<dbReference type="GO" id="GO:0016020">
    <property type="term" value="C:membrane"/>
    <property type="evidence" value="ECO:0007669"/>
    <property type="project" value="InterPro"/>
</dbReference>
<dbReference type="Gene3D" id="3.40.50.10390">
    <property type="entry name" value="Gingipain r, domain 1"/>
    <property type="match status" value="1"/>
</dbReference>
<dbReference type="Gene3D" id="2.60.40.3800">
    <property type="match status" value="1"/>
</dbReference>
<dbReference type="EMBL" id="JAGQHS010000239">
    <property type="protein sequence ID" value="MCA9758971.1"/>
    <property type="molecule type" value="Genomic_DNA"/>
</dbReference>